<name>A0A561C0E1_9ACTN</name>
<organism evidence="2 3">
    <name type="scientific">Kribbella amoyensis</name>
    <dbReference type="NCBI Taxonomy" id="996641"/>
    <lineage>
        <taxon>Bacteria</taxon>
        <taxon>Bacillati</taxon>
        <taxon>Actinomycetota</taxon>
        <taxon>Actinomycetes</taxon>
        <taxon>Propionibacteriales</taxon>
        <taxon>Kribbellaceae</taxon>
        <taxon>Kribbella</taxon>
    </lineage>
</organism>
<proteinExistence type="predicted"/>
<dbReference type="AlphaFoldDB" id="A0A561C0E1"/>
<dbReference type="EMBL" id="VIVK01000001">
    <property type="protein sequence ID" value="TWD84656.1"/>
    <property type="molecule type" value="Genomic_DNA"/>
</dbReference>
<gene>
    <name evidence="2" type="ORF">FB561_5850</name>
</gene>
<keyword evidence="3" id="KW-1185">Reference proteome</keyword>
<accession>A0A561C0E1</accession>
<keyword evidence="1" id="KW-0472">Membrane</keyword>
<evidence type="ECO:0000256" key="1">
    <source>
        <dbReference type="SAM" id="Phobius"/>
    </source>
</evidence>
<evidence type="ECO:0000313" key="2">
    <source>
        <dbReference type="EMBL" id="TWD84656.1"/>
    </source>
</evidence>
<comment type="caution">
    <text evidence="2">The sequence shown here is derived from an EMBL/GenBank/DDBJ whole genome shotgun (WGS) entry which is preliminary data.</text>
</comment>
<dbReference type="OrthoDB" id="3831018at2"/>
<sequence>MMHGSATDPAWIFVMVALWAVAIGTAFWLGARLLQRQHRPPPAFPSALDILERRLASGDISYAEFDEARARLREHELDI</sequence>
<reference evidence="2 3" key="1">
    <citation type="submission" date="2019-06" db="EMBL/GenBank/DDBJ databases">
        <title>Sequencing the genomes of 1000 actinobacteria strains.</title>
        <authorList>
            <person name="Klenk H.-P."/>
        </authorList>
    </citation>
    <scope>NUCLEOTIDE SEQUENCE [LARGE SCALE GENOMIC DNA]</scope>
    <source>
        <strain evidence="2 3">DSM 24683</strain>
    </source>
</reference>
<feature type="transmembrane region" description="Helical" evidence="1">
    <location>
        <begin position="12"/>
        <end position="31"/>
    </location>
</feature>
<keyword evidence="1" id="KW-0812">Transmembrane</keyword>
<evidence type="ECO:0000313" key="3">
    <source>
        <dbReference type="Proteomes" id="UP000318380"/>
    </source>
</evidence>
<dbReference type="RefSeq" id="WP_145812194.1">
    <property type="nucleotide sequence ID" value="NZ_VIVK01000001.1"/>
</dbReference>
<protein>
    <submittedName>
        <fullName evidence="2">Uncharacterized protein</fullName>
    </submittedName>
</protein>
<keyword evidence="1" id="KW-1133">Transmembrane helix</keyword>
<dbReference type="Proteomes" id="UP000318380">
    <property type="component" value="Unassembled WGS sequence"/>
</dbReference>